<reference evidence="2 3" key="1">
    <citation type="submission" date="2009-03" db="EMBL/GenBank/DDBJ databases">
        <title>Comparison of the complete genome sequences of Rhodococcus erythropolis PR4 and Rhodococcus opacus B4.</title>
        <authorList>
            <person name="Takarada H."/>
            <person name="Sekine M."/>
            <person name="Hosoyama A."/>
            <person name="Yamada R."/>
            <person name="Fujisawa T."/>
            <person name="Omata S."/>
            <person name="Shimizu A."/>
            <person name="Tsukatani N."/>
            <person name="Tanikawa S."/>
            <person name="Fujita N."/>
            <person name="Harayama S."/>
        </authorList>
    </citation>
    <scope>NUCLEOTIDE SEQUENCE [LARGE SCALE GENOMIC DNA]</scope>
    <source>
        <strain evidence="2 3">B4</strain>
        <plasmid evidence="2 3">pROB01</plasmid>
    </source>
</reference>
<dbReference type="EMBL" id="AP011116">
    <property type="protein sequence ID" value="BAH55868.1"/>
    <property type="molecule type" value="Genomic_DNA"/>
</dbReference>
<keyword evidence="2" id="KW-0614">Plasmid</keyword>
<dbReference type="HOGENOM" id="CLU_2221177_0_0_11"/>
<feature type="compositionally biased region" description="Pro residues" evidence="1">
    <location>
        <begin position="92"/>
        <end position="106"/>
    </location>
</feature>
<protein>
    <submittedName>
        <fullName evidence="2">Uncharacterized protein</fullName>
    </submittedName>
</protein>
<name>C1BDC4_RHOOB</name>
<gene>
    <name evidence="2" type="ordered locus">ROP_pROB01-03690</name>
</gene>
<dbReference type="AlphaFoldDB" id="C1BDC4"/>
<evidence type="ECO:0000256" key="1">
    <source>
        <dbReference type="SAM" id="MobiDB-lite"/>
    </source>
</evidence>
<proteinExistence type="predicted"/>
<sequence length="106" mass="11666">MERTYAVERAAHARMVATEKGRRVGRPSVVTDAQFAYATELRERARHHRRDHRQDRADPLDPVAASATPAGGYNCGMLWEISVNSATDPRLPSLPTPHPAPPGNEA</sequence>
<feature type="region of interest" description="Disordered" evidence="1">
    <location>
        <begin position="43"/>
        <end position="67"/>
    </location>
</feature>
<accession>C1BDC4</accession>
<feature type="region of interest" description="Disordered" evidence="1">
    <location>
        <begin position="87"/>
        <end position="106"/>
    </location>
</feature>
<evidence type="ECO:0000313" key="3">
    <source>
        <dbReference type="Proteomes" id="UP000002212"/>
    </source>
</evidence>
<dbReference type="PATRIC" id="fig|632772.20.peg.8110"/>
<organism evidence="2 3">
    <name type="scientific">Rhodococcus opacus (strain B4)</name>
    <dbReference type="NCBI Taxonomy" id="632772"/>
    <lineage>
        <taxon>Bacteria</taxon>
        <taxon>Bacillati</taxon>
        <taxon>Actinomycetota</taxon>
        <taxon>Actinomycetes</taxon>
        <taxon>Mycobacteriales</taxon>
        <taxon>Nocardiaceae</taxon>
        <taxon>Rhodococcus</taxon>
    </lineage>
</organism>
<geneLocation type="plasmid" evidence="2 3">
    <name>pROB01</name>
</geneLocation>
<evidence type="ECO:0000313" key="2">
    <source>
        <dbReference type="EMBL" id="BAH55868.1"/>
    </source>
</evidence>
<dbReference type="KEGG" id="rop:ROP_pROB01-03690"/>
<dbReference type="Proteomes" id="UP000002212">
    <property type="component" value="Plasmid pROB01"/>
</dbReference>